<keyword evidence="3" id="KW-1185">Reference proteome</keyword>
<keyword evidence="1" id="KW-1133">Transmembrane helix</keyword>
<proteinExistence type="predicted"/>
<comment type="caution">
    <text evidence="2">The sequence shown here is derived from an EMBL/GenBank/DDBJ whole genome shotgun (WGS) entry which is preliminary data.</text>
</comment>
<gene>
    <name evidence="2" type="ORF">HaLaN_30279</name>
</gene>
<accession>A0A6A0AF71</accession>
<evidence type="ECO:0000256" key="1">
    <source>
        <dbReference type="SAM" id="Phobius"/>
    </source>
</evidence>
<sequence length="152" mass="17583">MQFRDPHVPPMLRDFVKSDMRLLKLYESGLPSWAVLLPCYGLWYRPWMRTATWLLVTAISIFSMAMGFYDLYKNVPLVRQAMATLSARLFPSAHRIVEWLERHAQVRLSILFTYVFSKSPLFISLMRLLRSAMGLLTQSLMPVGRAAQTLVA</sequence>
<protein>
    <submittedName>
        <fullName evidence="2">Uncharacterized protein</fullName>
    </submittedName>
</protein>
<dbReference type="EMBL" id="BLLF01005496">
    <property type="protein sequence ID" value="GFH31272.1"/>
    <property type="molecule type" value="Genomic_DNA"/>
</dbReference>
<keyword evidence="1" id="KW-0812">Transmembrane</keyword>
<feature type="non-terminal residue" evidence="2">
    <location>
        <position position="152"/>
    </location>
</feature>
<dbReference type="PANTHER" id="PTHR34553:SF4">
    <property type="entry name" value="G1_S-SPECIFIC CYCLIN-E PROTEIN"/>
    <property type="match status" value="1"/>
</dbReference>
<dbReference type="Proteomes" id="UP000485058">
    <property type="component" value="Unassembled WGS sequence"/>
</dbReference>
<evidence type="ECO:0000313" key="3">
    <source>
        <dbReference type="Proteomes" id="UP000485058"/>
    </source>
</evidence>
<feature type="transmembrane region" description="Helical" evidence="1">
    <location>
        <begin position="51"/>
        <end position="69"/>
    </location>
</feature>
<evidence type="ECO:0000313" key="2">
    <source>
        <dbReference type="EMBL" id="GFH31272.1"/>
    </source>
</evidence>
<dbReference type="PANTHER" id="PTHR34553">
    <property type="entry name" value="OS05G0597400 PROTEIN"/>
    <property type="match status" value="1"/>
</dbReference>
<feature type="non-terminal residue" evidence="2">
    <location>
        <position position="1"/>
    </location>
</feature>
<dbReference type="AlphaFoldDB" id="A0A6A0AF71"/>
<keyword evidence="1" id="KW-0472">Membrane</keyword>
<name>A0A6A0AF71_HAELA</name>
<organism evidence="2 3">
    <name type="scientific">Haematococcus lacustris</name>
    <name type="common">Green alga</name>
    <name type="synonym">Haematococcus pluvialis</name>
    <dbReference type="NCBI Taxonomy" id="44745"/>
    <lineage>
        <taxon>Eukaryota</taxon>
        <taxon>Viridiplantae</taxon>
        <taxon>Chlorophyta</taxon>
        <taxon>core chlorophytes</taxon>
        <taxon>Chlorophyceae</taxon>
        <taxon>CS clade</taxon>
        <taxon>Chlamydomonadales</taxon>
        <taxon>Haematococcaceae</taxon>
        <taxon>Haematococcus</taxon>
    </lineage>
</organism>
<reference evidence="2 3" key="1">
    <citation type="submission" date="2020-02" db="EMBL/GenBank/DDBJ databases">
        <title>Draft genome sequence of Haematococcus lacustris strain NIES-144.</title>
        <authorList>
            <person name="Morimoto D."/>
            <person name="Nakagawa S."/>
            <person name="Yoshida T."/>
            <person name="Sawayama S."/>
        </authorList>
    </citation>
    <scope>NUCLEOTIDE SEQUENCE [LARGE SCALE GENOMIC DNA]</scope>
    <source>
        <strain evidence="2 3">NIES-144</strain>
    </source>
</reference>